<keyword evidence="2" id="KW-1185">Reference proteome</keyword>
<proteinExistence type="predicted"/>
<evidence type="ECO:0000313" key="1">
    <source>
        <dbReference type="EMBL" id="SUX17936.1"/>
    </source>
</evidence>
<dbReference type="EMBL" id="UFUW01000001">
    <property type="protein sequence ID" value="SUX17936.1"/>
    <property type="molecule type" value="Genomic_DNA"/>
</dbReference>
<gene>
    <name evidence="1" type="ORF">NCTC13294_00166</name>
</gene>
<name>A0A381DXQ3_9GAMM</name>
<organism evidence="1 2">
    <name type="scientific">Cardiobacterium valvarum</name>
    <dbReference type="NCBI Taxonomy" id="194702"/>
    <lineage>
        <taxon>Bacteria</taxon>
        <taxon>Pseudomonadati</taxon>
        <taxon>Pseudomonadota</taxon>
        <taxon>Gammaproteobacteria</taxon>
        <taxon>Cardiobacteriales</taxon>
        <taxon>Cardiobacteriaceae</taxon>
        <taxon>Cardiobacterium</taxon>
    </lineage>
</organism>
<reference evidence="1 2" key="1">
    <citation type="submission" date="2018-06" db="EMBL/GenBank/DDBJ databases">
        <authorList>
            <consortium name="Pathogen Informatics"/>
            <person name="Doyle S."/>
        </authorList>
    </citation>
    <scope>NUCLEOTIDE SEQUENCE [LARGE SCALE GENOMIC DNA]</scope>
    <source>
        <strain evidence="1 2">NCTC13294</strain>
    </source>
</reference>
<protein>
    <recommendedName>
        <fullName evidence="3">Cupin domain</fullName>
    </recommendedName>
</protein>
<evidence type="ECO:0008006" key="3">
    <source>
        <dbReference type="Google" id="ProtNLM"/>
    </source>
</evidence>
<dbReference type="AlphaFoldDB" id="A0A381DXQ3"/>
<dbReference type="Proteomes" id="UP000254572">
    <property type="component" value="Unassembled WGS sequence"/>
</dbReference>
<sequence>MRTTSTPAGILSAVVLNDSEKYTLHAGDTFAFNGRHHFTAGAAADTVAIHITIRE</sequence>
<accession>A0A381DXQ3</accession>
<evidence type="ECO:0000313" key="2">
    <source>
        <dbReference type="Proteomes" id="UP000254572"/>
    </source>
</evidence>
<dbReference type="RefSeq" id="WP_172542123.1">
    <property type="nucleotide sequence ID" value="NZ_JBHLZC010000001.1"/>
</dbReference>